<name>A0ABW1K7I6_9ACTN</name>
<dbReference type="Pfam" id="PF19586">
    <property type="entry name" value="DUF6093"/>
    <property type="match status" value="1"/>
</dbReference>
<comment type="caution">
    <text evidence="1">The sequence shown here is derived from an EMBL/GenBank/DDBJ whole genome shotgun (WGS) entry which is preliminary data.</text>
</comment>
<dbReference type="EMBL" id="JBHSPR010000010">
    <property type="protein sequence ID" value="MFC6017796.1"/>
    <property type="molecule type" value="Genomic_DNA"/>
</dbReference>
<gene>
    <name evidence="1" type="ORF">ACFP2T_16465</name>
</gene>
<keyword evidence="2" id="KW-1185">Reference proteome</keyword>
<accession>A0ABW1K7I6</accession>
<evidence type="ECO:0000313" key="2">
    <source>
        <dbReference type="Proteomes" id="UP001596203"/>
    </source>
</evidence>
<dbReference type="RefSeq" id="WP_377422332.1">
    <property type="nucleotide sequence ID" value="NZ_JBHSPR010000010.1"/>
</dbReference>
<protein>
    <submittedName>
        <fullName evidence="1">DUF6093 family protein</fullName>
    </submittedName>
</protein>
<proteinExistence type="predicted"/>
<sequence length="129" mass="13851">MSAASVLARGRRAAERLMVDTCTIRRRTGETTGPGGVVEATYDVLYTGPCRVQQQAPSASPQDAGEDYALMLALTVQLPMSVTGLRTEDEITIDTSAHDPDLPGRVFVVKDLAHKSHATARRVGVVERS</sequence>
<reference evidence="2" key="1">
    <citation type="journal article" date="2019" name="Int. J. Syst. Evol. Microbiol.">
        <title>The Global Catalogue of Microorganisms (GCM) 10K type strain sequencing project: providing services to taxonomists for standard genome sequencing and annotation.</title>
        <authorList>
            <consortium name="The Broad Institute Genomics Platform"/>
            <consortium name="The Broad Institute Genome Sequencing Center for Infectious Disease"/>
            <person name="Wu L."/>
            <person name="Ma J."/>
        </authorList>
    </citation>
    <scope>NUCLEOTIDE SEQUENCE [LARGE SCALE GENOMIC DNA]</scope>
    <source>
        <strain evidence="2">ZS-35-S2</strain>
    </source>
</reference>
<evidence type="ECO:0000313" key="1">
    <source>
        <dbReference type="EMBL" id="MFC6017796.1"/>
    </source>
</evidence>
<organism evidence="1 2">
    <name type="scientific">Plantactinospora solaniradicis</name>
    <dbReference type="NCBI Taxonomy" id="1723736"/>
    <lineage>
        <taxon>Bacteria</taxon>
        <taxon>Bacillati</taxon>
        <taxon>Actinomycetota</taxon>
        <taxon>Actinomycetes</taxon>
        <taxon>Micromonosporales</taxon>
        <taxon>Micromonosporaceae</taxon>
        <taxon>Plantactinospora</taxon>
    </lineage>
</organism>
<dbReference type="InterPro" id="IPR046075">
    <property type="entry name" value="DUF6093"/>
</dbReference>
<dbReference type="Proteomes" id="UP001596203">
    <property type="component" value="Unassembled WGS sequence"/>
</dbReference>